<dbReference type="GO" id="GO:0003676">
    <property type="term" value="F:nucleic acid binding"/>
    <property type="evidence" value="ECO:0007669"/>
    <property type="project" value="InterPro"/>
</dbReference>
<feature type="domain" description="Reverse transcriptase zinc-binding" evidence="2">
    <location>
        <begin position="156"/>
        <end position="248"/>
    </location>
</feature>
<dbReference type="Pfam" id="PF13966">
    <property type="entry name" value="zf-RVT"/>
    <property type="match status" value="1"/>
</dbReference>
<proteinExistence type="predicted"/>
<name>A0AAD6A0X6_9POAL</name>
<dbReference type="Gene3D" id="3.30.420.10">
    <property type="entry name" value="Ribonuclease H-like superfamily/Ribonuclease H"/>
    <property type="match status" value="1"/>
</dbReference>
<dbReference type="Proteomes" id="UP001210211">
    <property type="component" value="Unassembled WGS sequence"/>
</dbReference>
<evidence type="ECO:0000259" key="2">
    <source>
        <dbReference type="Pfam" id="PF13966"/>
    </source>
</evidence>
<dbReference type="InterPro" id="IPR012337">
    <property type="entry name" value="RNaseH-like_sf"/>
</dbReference>
<organism evidence="3 4">
    <name type="scientific">Rhynchospora tenuis</name>
    <dbReference type="NCBI Taxonomy" id="198213"/>
    <lineage>
        <taxon>Eukaryota</taxon>
        <taxon>Viridiplantae</taxon>
        <taxon>Streptophyta</taxon>
        <taxon>Embryophyta</taxon>
        <taxon>Tracheophyta</taxon>
        <taxon>Spermatophyta</taxon>
        <taxon>Magnoliopsida</taxon>
        <taxon>Liliopsida</taxon>
        <taxon>Poales</taxon>
        <taxon>Cyperaceae</taxon>
        <taxon>Cyperoideae</taxon>
        <taxon>Rhynchosporeae</taxon>
        <taxon>Rhynchospora</taxon>
    </lineage>
</organism>
<comment type="caution">
    <text evidence="3">The sequence shown here is derived from an EMBL/GenBank/DDBJ whole genome shotgun (WGS) entry which is preliminary data.</text>
</comment>
<dbReference type="GO" id="GO:0004523">
    <property type="term" value="F:RNA-DNA hybrid ribonuclease activity"/>
    <property type="evidence" value="ECO:0007669"/>
    <property type="project" value="InterPro"/>
</dbReference>
<evidence type="ECO:0008006" key="5">
    <source>
        <dbReference type="Google" id="ProtNLM"/>
    </source>
</evidence>
<reference evidence="3 4" key="1">
    <citation type="journal article" date="2022" name="Cell">
        <title>Repeat-based holocentromeres influence genome architecture and karyotype evolution.</title>
        <authorList>
            <person name="Hofstatter P.G."/>
            <person name="Thangavel G."/>
            <person name="Lux T."/>
            <person name="Neumann P."/>
            <person name="Vondrak T."/>
            <person name="Novak P."/>
            <person name="Zhang M."/>
            <person name="Costa L."/>
            <person name="Castellani M."/>
            <person name="Scott A."/>
            <person name="Toegelov H."/>
            <person name="Fuchs J."/>
            <person name="Mata-Sucre Y."/>
            <person name="Dias Y."/>
            <person name="Vanzela A.L.L."/>
            <person name="Huettel B."/>
            <person name="Almeida C.C.S."/>
            <person name="Simkova H."/>
            <person name="Souza G."/>
            <person name="Pedrosa-Harand A."/>
            <person name="Macas J."/>
            <person name="Mayer K.F.X."/>
            <person name="Houben A."/>
            <person name="Marques A."/>
        </authorList>
    </citation>
    <scope>NUCLEOTIDE SEQUENCE [LARGE SCALE GENOMIC DNA]</scope>
    <source>
        <strain evidence="3">RhyTen1mFocal</strain>
    </source>
</reference>
<evidence type="ECO:0000313" key="4">
    <source>
        <dbReference type="Proteomes" id="UP001210211"/>
    </source>
</evidence>
<protein>
    <recommendedName>
        <fullName evidence="5">RNase H type-1 domain-containing protein</fullName>
    </recommendedName>
</protein>
<evidence type="ECO:0000313" key="3">
    <source>
        <dbReference type="EMBL" id="KAJ3707701.1"/>
    </source>
</evidence>
<dbReference type="InterPro" id="IPR036397">
    <property type="entry name" value="RNaseH_sf"/>
</dbReference>
<evidence type="ECO:0000259" key="1">
    <source>
        <dbReference type="Pfam" id="PF13456"/>
    </source>
</evidence>
<dbReference type="PANTHER" id="PTHR34146">
    <property type="entry name" value="POLYNUCLEOTIDYL TRANSFERASE, RIBONUCLEASE H-LIKE SUPERFAMILY PROTEIN-RELATED"/>
    <property type="match status" value="1"/>
</dbReference>
<accession>A0AAD6A0X6</accession>
<gene>
    <name evidence="3" type="ORF">LUZ61_011406</name>
</gene>
<dbReference type="SUPFAM" id="SSF53098">
    <property type="entry name" value="Ribonuclease H-like"/>
    <property type="match status" value="1"/>
</dbReference>
<dbReference type="PANTHER" id="PTHR34146:SF3">
    <property type="entry name" value="POLYNUCLEOTIDYL TRANSFERASE, RIBONUCLEASE H-LIKE SUPERFAMILY PROTEIN"/>
    <property type="match status" value="1"/>
</dbReference>
<dbReference type="CDD" id="cd06222">
    <property type="entry name" value="RNase_H_like"/>
    <property type="match status" value="1"/>
</dbReference>
<sequence>MVEFSQTLHMKNLWAIAAGEQSTWVKVLTAKYLHNLDIWSTGRSTRCTHLWKAMVQAREVLKENVKWQIGDGQKCRAVGQPWHDLWYNFSPTNAAQRKVTIAQLVGADGRGWDTQKLITLFGFYGALYLAMTFPNGLLLSHRQDRLIFTPSRNGQFTIKAAYHLLRSNTTQNPHHGISKDICKMIWHSRGVIPRARIFLWRAVREALPVDALFSARLARQANGCSICGAQQETVMHVLFKYPRASQVWLSSEFGLRADNLPDSMQKLFAYVMNHLDSQQISKWIGIMWQVWKDRCKECFQGKKTKPLQTLAAASNSAFWQQAAEKVFNKTIRASDEALETRRFNCWIDASWVHTGTNGAGLAVLIFDSGVLVQYYLKTGTALSPFHAELLAFQKAVQILTELDVKECNIKTDCLELKQVINDETNMSEVQWQAFHDAVEVKLLWDRNRIDRNWVCTHVSRESNFWADQMAKHARISELDCIGYTFPVF</sequence>
<dbReference type="InterPro" id="IPR002156">
    <property type="entry name" value="RNaseH_domain"/>
</dbReference>
<dbReference type="Pfam" id="PF13456">
    <property type="entry name" value="RVT_3"/>
    <property type="match status" value="1"/>
</dbReference>
<dbReference type="InterPro" id="IPR044730">
    <property type="entry name" value="RNase_H-like_dom_plant"/>
</dbReference>
<dbReference type="AlphaFoldDB" id="A0AAD6A0X6"/>
<feature type="domain" description="RNase H type-1" evidence="1">
    <location>
        <begin position="348"/>
        <end position="473"/>
    </location>
</feature>
<dbReference type="InterPro" id="IPR026960">
    <property type="entry name" value="RVT-Znf"/>
</dbReference>
<dbReference type="EMBL" id="JAMRDG010000001">
    <property type="protein sequence ID" value="KAJ3707701.1"/>
    <property type="molecule type" value="Genomic_DNA"/>
</dbReference>
<keyword evidence="4" id="KW-1185">Reference proteome</keyword>